<dbReference type="AlphaFoldDB" id="A0A1C1YWN3"/>
<accession>A0A1C1YWN3</accession>
<evidence type="ECO:0000256" key="1">
    <source>
        <dbReference type="SAM" id="MobiDB-lite"/>
    </source>
</evidence>
<dbReference type="EMBL" id="LQZT01000012">
    <property type="protein sequence ID" value="OCW57895.1"/>
    <property type="molecule type" value="Genomic_DNA"/>
</dbReference>
<proteinExistence type="predicted"/>
<comment type="caution">
    <text evidence="2">The sequence shown here is derived from an EMBL/GenBank/DDBJ whole genome shotgun (WGS) entry which is preliminary data.</text>
</comment>
<keyword evidence="3" id="KW-1185">Reference proteome</keyword>
<sequence>MAPSLALGQDAERPRYTPIPSEYGYLQENEALAKAANDPDRAVVRNHAWNLWAGVMQPLDPGDGNSWPIWFSWQTTHQAFSVSGGPPGPVGAQPRRTPAPASHPELAAAKPDLGADVPVNTPQPQYPVPDYVIKTYPGGVTKAKDGSYSVNDGDYFVNNGDIMIAVESLSQAAFDDIRDRKLYLKSTLDKALADGKRMIELPREYVSTKLMYWPVHKDGLTPLPVWTENFPDFYAGYAGYELWNSVVAIDPAAKAGGKQVDVSYLYGVKTAEGIDIPPQHRRADVVPIDRFYHHQVTEQDWKMFSDADKAILNAASLWLTDKPFGVGDYLVTVAAHVNTKEIDSWTLQSVWWSLTPGEGPYAQNRPRLPQAVGPWDQYLMTEAYAYEPVAQGDLPKSVNPYIEGVTHPIATSCRNCHVRGGIGKTGYQTPECYGLLTPLTPESSCFTGALLTDYTWIIPDRAN</sequence>
<organism evidence="2 3">
    <name type="scientific">Hoeflea olei</name>
    <dbReference type="NCBI Taxonomy" id="1480615"/>
    <lineage>
        <taxon>Bacteria</taxon>
        <taxon>Pseudomonadati</taxon>
        <taxon>Pseudomonadota</taxon>
        <taxon>Alphaproteobacteria</taxon>
        <taxon>Hyphomicrobiales</taxon>
        <taxon>Rhizobiaceae</taxon>
        <taxon>Hoeflea</taxon>
    </lineage>
</organism>
<protein>
    <submittedName>
        <fullName evidence="2">Uncharacterized protein</fullName>
    </submittedName>
</protein>
<gene>
    <name evidence="2" type="ORF">AWJ14_03645</name>
</gene>
<dbReference type="Proteomes" id="UP000094795">
    <property type="component" value="Unassembled WGS sequence"/>
</dbReference>
<evidence type="ECO:0000313" key="3">
    <source>
        <dbReference type="Proteomes" id="UP000094795"/>
    </source>
</evidence>
<reference evidence="2 3" key="1">
    <citation type="submission" date="2015-12" db="EMBL/GenBank/DDBJ databases">
        <authorList>
            <person name="Shamseldin A."/>
            <person name="Moawad H."/>
            <person name="Abd El-Rahim W.M."/>
            <person name="Sadowsky M.J."/>
        </authorList>
    </citation>
    <scope>NUCLEOTIDE SEQUENCE [LARGE SCALE GENOMIC DNA]</scope>
    <source>
        <strain evidence="2 3">JC234</strain>
    </source>
</reference>
<feature type="region of interest" description="Disordered" evidence="1">
    <location>
        <begin position="81"/>
        <end position="106"/>
    </location>
</feature>
<name>A0A1C1YWN3_9HYPH</name>
<feature type="region of interest" description="Disordered" evidence="1">
    <location>
        <begin position="1"/>
        <end position="20"/>
    </location>
</feature>
<evidence type="ECO:0000313" key="2">
    <source>
        <dbReference type="EMBL" id="OCW57895.1"/>
    </source>
</evidence>